<feature type="coiled-coil region" evidence="6">
    <location>
        <begin position="1"/>
        <end position="28"/>
    </location>
</feature>
<evidence type="ECO:0000313" key="7">
    <source>
        <dbReference type="EMBL" id="EGD80117.1"/>
    </source>
</evidence>
<accession>F2UR62</accession>
<dbReference type="InParanoid" id="F2UR62"/>
<dbReference type="InterPro" id="IPR016346">
    <property type="entry name" value="G-protein_beta_1-5"/>
</dbReference>
<dbReference type="KEGG" id="sre:PTSG_10391"/>
<dbReference type="Gene3D" id="2.130.10.10">
    <property type="entry name" value="YVTN repeat-like/Quinoprotein amine dehydrogenase"/>
    <property type="match status" value="1"/>
</dbReference>
<dbReference type="eggNOG" id="KOG0286">
    <property type="taxonomic scope" value="Eukaryota"/>
</dbReference>
<feature type="repeat" description="WD" evidence="5">
    <location>
        <begin position="182"/>
        <end position="223"/>
    </location>
</feature>
<dbReference type="InterPro" id="IPR001680">
    <property type="entry name" value="WD40_rpt"/>
</dbReference>
<proteinExistence type="inferred from homology"/>
<comment type="similarity">
    <text evidence="1">Belongs to the WD repeat G protein beta family.</text>
</comment>
<dbReference type="PRINTS" id="PR00320">
    <property type="entry name" value="GPROTEINBRPT"/>
</dbReference>
<dbReference type="SUPFAM" id="SSF50978">
    <property type="entry name" value="WD40 repeat-like"/>
    <property type="match status" value="1"/>
</dbReference>
<dbReference type="InterPro" id="IPR019775">
    <property type="entry name" value="WD40_repeat_CS"/>
</dbReference>
<reference evidence="7" key="1">
    <citation type="submission" date="2009-08" db="EMBL/GenBank/DDBJ databases">
        <title>Annotation of Salpingoeca rosetta.</title>
        <authorList>
            <consortium name="The Broad Institute Genome Sequencing Platform"/>
            <person name="Russ C."/>
            <person name="Cuomo C."/>
            <person name="Burger G."/>
            <person name="Gray M.W."/>
            <person name="Holland P.W.H."/>
            <person name="King N."/>
            <person name="Lang F.B.F."/>
            <person name="Roger A.J."/>
            <person name="Ruiz-Trillo I."/>
            <person name="Young S.K."/>
            <person name="Zeng Q."/>
            <person name="Gargeya S."/>
            <person name="Alvarado L."/>
            <person name="Berlin A."/>
            <person name="Chapman S.B."/>
            <person name="Chen Z."/>
            <person name="Freedman E."/>
            <person name="Gellesch M."/>
            <person name="Goldberg J."/>
            <person name="Griggs A."/>
            <person name="Gujja S."/>
            <person name="Heilman E."/>
            <person name="Heiman D."/>
            <person name="Howarth C."/>
            <person name="Mehta T."/>
            <person name="Neiman D."/>
            <person name="Pearson M."/>
            <person name="Roberts A."/>
            <person name="Saif S."/>
            <person name="Shea T."/>
            <person name="Shenoy N."/>
            <person name="Sisk P."/>
            <person name="Stolte C."/>
            <person name="Sykes S."/>
            <person name="White J."/>
            <person name="Yandava C."/>
            <person name="Haas B."/>
            <person name="Nusbaum C."/>
            <person name="Birren B."/>
        </authorList>
    </citation>
    <scope>NUCLEOTIDE SEQUENCE [LARGE SCALE GENOMIC DNA]</scope>
    <source>
        <strain evidence="7">ATCC 50818</strain>
    </source>
</reference>
<keyword evidence="2 5" id="KW-0853">WD repeat</keyword>
<dbReference type="SMART" id="SM00320">
    <property type="entry name" value="WD40"/>
    <property type="match status" value="7"/>
</dbReference>
<dbReference type="RefSeq" id="XP_004988442.1">
    <property type="nucleotide sequence ID" value="XM_004988385.1"/>
</dbReference>
<sequence>MSKLDALRAEHESLLARLTERRRAVRDTDLQQVALGVDSLGMQYSLRPRRVLRGHFGKIYSVHWASDSQHLVSASQDGKLIVWDAYNNAKVFAIPLRSNWVMTCAYSPSGFYVASGGLDSLCTVFNLEKQDEQNGAVHQELAYHTGFLSCCRFLNDRQILTSSGDKTCALWDIERAKPITVFTGHTGDVMSLSLSPDKQTFVSGACDSTAKLWDMRDGKCKQTFHGHDADINTVDFFPSGYAFGTGSDDTTCRLFDIRADQEVNVFSSERAKAGVTSVAFSKSGRLLFAGYDDFNCNIWDTLRGEHIGVLASHENRVSCLGVSDDGVALCTGSWDQTLRIWT</sequence>
<feature type="repeat" description="WD" evidence="5">
    <location>
        <begin position="310"/>
        <end position="342"/>
    </location>
</feature>
<dbReference type="STRING" id="946362.F2UR62"/>
<evidence type="ECO:0000256" key="5">
    <source>
        <dbReference type="PROSITE-ProRule" id="PRU00221"/>
    </source>
</evidence>
<dbReference type="InterPro" id="IPR020472">
    <property type="entry name" value="WD40_PAC1"/>
</dbReference>
<dbReference type="PANTHER" id="PTHR19850">
    <property type="entry name" value="GUANINE NUCLEOTIDE-BINDING PROTEIN BETA G PROTEIN BETA"/>
    <property type="match status" value="1"/>
</dbReference>
<keyword evidence="8" id="KW-1185">Reference proteome</keyword>
<evidence type="ECO:0000313" key="8">
    <source>
        <dbReference type="Proteomes" id="UP000007799"/>
    </source>
</evidence>
<dbReference type="OMA" id="PLDSQWV"/>
<evidence type="ECO:0000256" key="3">
    <source>
        <dbReference type="ARBA" id="ARBA00022737"/>
    </source>
</evidence>
<keyword evidence="6" id="KW-0175">Coiled coil</keyword>
<gene>
    <name evidence="7" type="ORF">PTSG_10391</name>
</gene>
<evidence type="ECO:0000256" key="6">
    <source>
        <dbReference type="SAM" id="Coils"/>
    </source>
</evidence>
<name>F2UR62_SALR5</name>
<dbReference type="InterPro" id="IPR036322">
    <property type="entry name" value="WD40_repeat_dom_sf"/>
</dbReference>
<feature type="repeat" description="WD" evidence="5">
    <location>
        <begin position="224"/>
        <end position="265"/>
    </location>
</feature>
<dbReference type="PRINTS" id="PR00319">
    <property type="entry name" value="GPROTEINB"/>
</dbReference>
<dbReference type="GeneID" id="16068972"/>
<protein>
    <submittedName>
        <fullName evidence="7">Heterotrimeric G protein beta subunit 1</fullName>
    </submittedName>
</protein>
<dbReference type="CDD" id="cd00200">
    <property type="entry name" value="WD40"/>
    <property type="match status" value="1"/>
</dbReference>
<dbReference type="Proteomes" id="UP000007799">
    <property type="component" value="Unassembled WGS sequence"/>
</dbReference>
<dbReference type="FunCoup" id="F2UR62">
    <property type="interactions" value="1388"/>
</dbReference>
<dbReference type="EMBL" id="GL832990">
    <property type="protein sequence ID" value="EGD80117.1"/>
    <property type="molecule type" value="Genomic_DNA"/>
</dbReference>
<keyword evidence="3" id="KW-0677">Repeat</keyword>
<feature type="repeat" description="WD" evidence="5">
    <location>
        <begin position="275"/>
        <end position="309"/>
    </location>
</feature>
<dbReference type="OrthoDB" id="10255630at2759"/>
<keyword evidence="4" id="KW-0807">Transducer</keyword>
<dbReference type="AlphaFoldDB" id="F2UR62"/>
<feature type="repeat" description="WD" evidence="5">
    <location>
        <begin position="141"/>
        <end position="181"/>
    </location>
</feature>
<dbReference type="PIRSF" id="PIRSF002394">
    <property type="entry name" value="GN-bd_beta"/>
    <property type="match status" value="1"/>
</dbReference>
<dbReference type="PROSITE" id="PS50294">
    <property type="entry name" value="WD_REPEATS_REGION"/>
    <property type="match status" value="4"/>
</dbReference>
<dbReference type="InterPro" id="IPR001632">
    <property type="entry name" value="WD40_G-protein_beta-like"/>
</dbReference>
<dbReference type="PROSITE" id="PS50082">
    <property type="entry name" value="WD_REPEATS_2"/>
    <property type="match status" value="6"/>
</dbReference>
<dbReference type="InterPro" id="IPR015943">
    <property type="entry name" value="WD40/YVTN_repeat-like_dom_sf"/>
</dbReference>
<evidence type="ECO:0000256" key="4">
    <source>
        <dbReference type="ARBA" id="ARBA00023224"/>
    </source>
</evidence>
<dbReference type="Pfam" id="PF25391">
    <property type="entry name" value="WD40_Gbeta"/>
    <property type="match status" value="1"/>
</dbReference>
<dbReference type="GO" id="GO:0007165">
    <property type="term" value="P:signal transduction"/>
    <property type="evidence" value="ECO:0007669"/>
    <property type="project" value="UniProtKB-KW"/>
</dbReference>
<evidence type="ECO:0000256" key="1">
    <source>
        <dbReference type="ARBA" id="ARBA00009768"/>
    </source>
</evidence>
<evidence type="ECO:0000256" key="2">
    <source>
        <dbReference type="ARBA" id="ARBA00022574"/>
    </source>
</evidence>
<dbReference type="PROSITE" id="PS00678">
    <property type="entry name" value="WD_REPEATS_1"/>
    <property type="match status" value="1"/>
</dbReference>
<feature type="repeat" description="WD" evidence="5">
    <location>
        <begin position="52"/>
        <end position="93"/>
    </location>
</feature>
<organism evidence="8">
    <name type="scientific">Salpingoeca rosetta (strain ATCC 50818 / BSB-021)</name>
    <dbReference type="NCBI Taxonomy" id="946362"/>
    <lineage>
        <taxon>Eukaryota</taxon>
        <taxon>Choanoflagellata</taxon>
        <taxon>Craspedida</taxon>
        <taxon>Salpingoecidae</taxon>
        <taxon>Salpingoeca</taxon>
    </lineage>
</organism>